<sequence>MRRLFGATKVIWLPGLRSPGDCTDGHVDGFARFTEVEGMVLVHREDCKELRDEHRITRRHIDILRRSRDALGNPLSVVALPGPTTSRKAPKGGKLEEACFSYANFYVVRHKRSDPHPHVMMGG</sequence>
<proteinExistence type="predicted"/>
<dbReference type="InterPro" id="IPR007466">
    <property type="entry name" value="Peptidyl-Arg-deiminase_porph"/>
</dbReference>
<dbReference type="GO" id="GO:0004668">
    <property type="term" value="F:protein-arginine deiminase activity"/>
    <property type="evidence" value="ECO:0007669"/>
    <property type="project" value="InterPro"/>
</dbReference>
<keyword evidence="1" id="KW-0378">Hydrolase</keyword>
<dbReference type="PANTHER" id="PTHR31377">
    <property type="entry name" value="AGMATINE DEIMINASE-RELATED"/>
    <property type="match status" value="1"/>
</dbReference>
<dbReference type="GO" id="GO:0009446">
    <property type="term" value="P:putrescine biosynthetic process"/>
    <property type="evidence" value="ECO:0007669"/>
    <property type="project" value="InterPro"/>
</dbReference>
<dbReference type="Pfam" id="PF04371">
    <property type="entry name" value="PAD_porph"/>
    <property type="match status" value="1"/>
</dbReference>
<evidence type="ECO:0000313" key="2">
    <source>
        <dbReference type="EMBL" id="CAE0657897.1"/>
    </source>
</evidence>
<gene>
    <name evidence="2" type="ORF">LGLO00237_LOCUS9466</name>
</gene>
<dbReference type="AlphaFoldDB" id="A0A7S3YPJ3"/>
<dbReference type="EMBL" id="HBIV01012832">
    <property type="protein sequence ID" value="CAE0657897.1"/>
    <property type="molecule type" value="Transcribed_RNA"/>
</dbReference>
<reference evidence="2" key="1">
    <citation type="submission" date="2021-01" db="EMBL/GenBank/DDBJ databases">
        <authorList>
            <person name="Corre E."/>
            <person name="Pelletier E."/>
            <person name="Niang G."/>
            <person name="Scheremetjew M."/>
            <person name="Finn R."/>
            <person name="Kale V."/>
            <person name="Holt S."/>
            <person name="Cochrane G."/>
            <person name="Meng A."/>
            <person name="Brown T."/>
            <person name="Cohen L."/>
        </authorList>
    </citation>
    <scope>NUCLEOTIDE SEQUENCE</scope>
    <source>
        <strain evidence="2">CCCM811</strain>
    </source>
</reference>
<name>A0A7S3YPJ3_9EUKA</name>
<dbReference type="GO" id="GO:0047632">
    <property type="term" value="F:agmatine deiminase activity"/>
    <property type="evidence" value="ECO:0007669"/>
    <property type="project" value="TreeGrafter"/>
</dbReference>
<dbReference type="PANTHER" id="PTHR31377:SF0">
    <property type="entry name" value="AGMATINE DEIMINASE-RELATED"/>
    <property type="match status" value="1"/>
</dbReference>
<evidence type="ECO:0000256" key="1">
    <source>
        <dbReference type="ARBA" id="ARBA00022801"/>
    </source>
</evidence>
<protein>
    <submittedName>
        <fullName evidence="2">Uncharacterized protein</fullName>
    </submittedName>
</protein>
<dbReference type="SUPFAM" id="SSF55909">
    <property type="entry name" value="Pentein"/>
    <property type="match status" value="1"/>
</dbReference>
<organism evidence="2">
    <name type="scientific">Lotharella globosa</name>
    <dbReference type="NCBI Taxonomy" id="91324"/>
    <lineage>
        <taxon>Eukaryota</taxon>
        <taxon>Sar</taxon>
        <taxon>Rhizaria</taxon>
        <taxon>Cercozoa</taxon>
        <taxon>Chlorarachniophyceae</taxon>
        <taxon>Lotharella</taxon>
    </lineage>
</organism>
<dbReference type="Gene3D" id="3.75.10.10">
    <property type="entry name" value="L-arginine/glycine Amidinotransferase, Chain A"/>
    <property type="match status" value="1"/>
</dbReference>
<accession>A0A7S3YPJ3</accession>